<dbReference type="Gene3D" id="2.60.40.10">
    <property type="entry name" value="Immunoglobulins"/>
    <property type="match status" value="5"/>
</dbReference>
<keyword evidence="15" id="KW-0325">Glycoprotein</keyword>
<feature type="domain" description="Ig-like" evidence="22">
    <location>
        <begin position="195"/>
        <end position="302"/>
    </location>
</feature>
<keyword evidence="23" id="KW-1185">Reference proteome</keyword>
<dbReference type="SMART" id="SM00408">
    <property type="entry name" value="IGc2"/>
    <property type="match status" value="4"/>
</dbReference>
<keyword evidence="12" id="KW-0829">Tyrosine-protein kinase</keyword>
<accession>A0ABM5FL77</accession>
<keyword evidence="14 19" id="KW-0675">Receptor</keyword>
<keyword evidence="6" id="KW-0677">Repeat</keyword>
<evidence type="ECO:0000256" key="19">
    <source>
        <dbReference type="RuleBase" id="RU000311"/>
    </source>
</evidence>
<dbReference type="Pfam" id="PF07714">
    <property type="entry name" value="PK_Tyr_Ser-Thr"/>
    <property type="match status" value="1"/>
</dbReference>
<dbReference type="Proteomes" id="UP001652642">
    <property type="component" value="Chromosome 2"/>
</dbReference>
<dbReference type="InterPro" id="IPR008266">
    <property type="entry name" value="Tyr_kinase_AS"/>
</dbReference>
<dbReference type="PANTHER" id="PTHR24416">
    <property type="entry name" value="TYROSINE-PROTEIN KINASE RECEPTOR"/>
    <property type="match status" value="1"/>
</dbReference>
<evidence type="ECO:0000256" key="12">
    <source>
        <dbReference type="ARBA" id="ARBA00023137"/>
    </source>
</evidence>
<dbReference type="PANTHER" id="PTHR24416:SF47">
    <property type="entry name" value="MACROPHAGE COLONY-STIMULATING FACTOR 1 RECEPTOR"/>
    <property type="match status" value="1"/>
</dbReference>
<dbReference type="PROSITE" id="PS00107">
    <property type="entry name" value="PROTEIN_KINASE_ATP"/>
    <property type="match status" value="1"/>
</dbReference>
<comment type="catalytic activity">
    <reaction evidence="17">
        <text>L-tyrosyl-[protein] + ATP = O-phospho-L-tyrosyl-[protein] + ADP + H(+)</text>
        <dbReference type="Rhea" id="RHEA:10596"/>
        <dbReference type="Rhea" id="RHEA-COMP:10136"/>
        <dbReference type="Rhea" id="RHEA-COMP:20101"/>
        <dbReference type="ChEBI" id="CHEBI:15378"/>
        <dbReference type="ChEBI" id="CHEBI:30616"/>
        <dbReference type="ChEBI" id="CHEBI:46858"/>
        <dbReference type="ChEBI" id="CHEBI:61978"/>
        <dbReference type="ChEBI" id="CHEBI:456216"/>
        <dbReference type="EC" id="2.7.10.1"/>
    </reaction>
</comment>
<evidence type="ECO:0000256" key="9">
    <source>
        <dbReference type="ARBA" id="ARBA00022840"/>
    </source>
</evidence>
<dbReference type="SMART" id="SM00409">
    <property type="entry name" value="IG"/>
    <property type="match status" value="5"/>
</dbReference>
<evidence type="ECO:0000256" key="11">
    <source>
        <dbReference type="ARBA" id="ARBA00023136"/>
    </source>
</evidence>
<dbReference type="InterPro" id="IPR001245">
    <property type="entry name" value="Ser-Thr/Tyr_kinase_cat_dom"/>
</dbReference>
<evidence type="ECO:0000256" key="15">
    <source>
        <dbReference type="ARBA" id="ARBA00023180"/>
    </source>
</evidence>
<dbReference type="InterPro" id="IPR036179">
    <property type="entry name" value="Ig-like_dom_sf"/>
</dbReference>
<dbReference type="PROSITE" id="PS50835">
    <property type="entry name" value="IG_LIKE"/>
    <property type="match status" value="3"/>
</dbReference>
<feature type="binding site" evidence="18">
    <location>
        <position position="624"/>
    </location>
    <ligand>
        <name>ATP</name>
        <dbReference type="ChEBI" id="CHEBI:30616"/>
    </ligand>
</feature>
<sequence>MPKDVIEEGGCIYSRDCNEESLDCMEEGSASPTITPNGSTLIVEKDKQVSLFCSGNASVEWIGIKNDSKTTIYNNGTLYIPKATCKEMRNYQCAYVNSTDKEIASVYLFVRDSSSIWCVPGTGVAVTEGSDALLPCLITDPEFTSSVSLVKDRHEVTSAFSFNAREGIRLHRVNLSDRGWYYCRARVEGGWMDSPKIVLTVRETSVPVSVTIATENNVRIQGEPFNITCKISYPSHKYGTNWTYPPTANVIENSRDSFDEASNKYITVIVLYTPAVQLQDSGNYTCFGSSSAGTSYSSATLRVIEKGYLYLSTIQKKTQELSLRESLELKVLIEAYPKPYTYEWIHINPSENLRNNTYIGQMSSGNNRYNNTLKLNHVEEHHSGLYTFFADNGEASASITFNISVKIPAKAKLKVNSSDSLWCEASGYPAPRIEWYKLPHSHNSDRCNQGGMLIMNDTSPQIVSEIPFGRVLLISSLRITEMEGNETYCCFAINNAGNESSYGPLFLPVKVPPGENGNLGLTSKTVIIAWAGTMAFLLLCIIILFYKYKQKPKYQVHWKIIDDCDGNHYTFIDPTQLPYNEKWEFPRNNLQFGKILGAGAFGKVIEATAFGLDKEDSVTKVAVKMLKSTAHTDEQEALMSELKIMSHLGHHENIVNLLGACTHGGPVLVITEYCPYGDLLNFLRKKTECLIIQDLTLDSTIDNTAADYKNIYLGKKYIQNDSGFGSQCVESYLEMRAVTTSNLMPGKGGSSVVGEETVDSHPLSLDDLLQFSSQVAQGMSFLASKNCIHRDLAARNVLVADGRVAKICDFGLARDIMNDANYVVKGNARLPVKWMAPESIFECVYTVQSDVWSYGILLWEIFSLGRSPYPGMKVNGKFYQMVKQGYHMGRPDFAPDDIYHIMTACWNLEPTRRPTFHQICTLLQEQLDTSKERDYKNLPCPAEEGDSGCEPSSYCEESCDSGESGQPLLSSNNYQFC</sequence>
<evidence type="ECO:0000256" key="20">
    <source>
        <dbReference type="SAM" id="Phobius"/>
    </source>
</evidence>
<dbReference type="PROSITE" id="PS50011">
    <property type="entry name" value="PROTEIN_KINASE_DOM"/>
    <property type="match status" value="1"/>
</dbReference>
<dbReference type="SUPFAM" id="SSF48726">
    <property type="entry name" value="Immunoglobulin"/>
    <property type="match status" value="5"/>
</dbReference>
<evidence type="ECO:0000256" key="6">
    <source>
        <dbReference type="ARBA" id="ARBA00022737"/>
    </source>
</evidence>
<evidence type="ECO:0000313" key="23">
    <source>
        <dbReference type="Proteomes" id="UP001652642"/>
    </source>
</evidence>
<keyword evidence="11 20" id="KW-0472">Membrane</keyword>
<evidence type="ECO:0000256" key="10">
    <source>
        <dbReference type="ARBA" id="ARBA00022989"/>
    </source>
</evidence>
<comment type="similarity">
    <text evidence="19">Belongs to the protein kinase superfamily. Tyr protein kinase family. CSF-1/PDGF receptor subfamily.</text>
</comment>
<keyword evidence="13" id="KW-1015">Disulfide bond</keyword>
<dbReference type="InterPro" id="IPR050122">
    <property type="entry name" value="RTK"/>
</dbReference>
<dbReference type="Gene3D" id="1.10.510.10">
    <property type="entry name" value="Transferase(Phosphotransferase) domain 1"/>
    <property type="match status" value="1"/>
</dbReference>
<evidence type="ECO:0000256" key="7">
    <source>
        <dbReference type="ARBA" id="ARBA00022741"/>
    </source>
</evidence>
<evidence type="ECO:0000313" key="24">
    <source>
        <dbReference type="RefSeq" id="XP_072846168.1"/>
    </source>
</evidence>
<dbReference type="SMART" id="SM00219">
    <property type="entry name" value="TyrKc"/>
    <property type="match status" value="1"/>
</dbReference>
<feature type="transmembrane region" description="Helical" evidence="20">
    <location>
        <begin position="527"/>
        <end position="546"/>
    </location>
</feature>
<dbReference type="CDD" id="cd00096">
    <property type="entry name" value="Ig"/>
    <property type="match status" value="1"/>
</dbReference>
<keyword evidence="3" id="KW-0597">Phosphoprotein</keyword>
<evidence type="ECO:0000256" key="4">
    <source>
        <dbReference type="ARBA" id="ARBA00022679"/>
    </source>
</evidence>
<dbReference type="RefSeq" id="XP_072846168.1">
    <property type="nucleotide sequence ID" value="XM_072990067.1"/>
</dbReference>
<dbReference type="EC" id="2.7.10.1" evidence="2"/>
<dbReference type="PROSITE" id="PS00109">
    <property type="entry name" value="PROTEIN_KINASE_TYR"/>
    <property type="match status" value="1"/>
</dbReference>
<gene>
    <name evidence="24" type="primary">CSF1R</name>
</gene>
<dbReference type="PIRSF" id="PIRSF000615">
    <property type="entry name" value="TyrPK_CSF1-R"/>
    <property type="match status" value="1"/>
</dbReference>
<feature type="domain" description="Ig-like" evidence="22">
    <location>
        <begin position="1"/>
        <end position="104"/>
    </location>
</feature>
<reference evidence="24" key="2">
    <citation type="submission" date="2025-08" db="UniProtKB">
        <authorList>
            <consortium name="RefSeq"/>
        </authorList>
    </citation>
    <scope>IDENTIFICATION</scope>
</reference>
<evidence type="ECO:0000256" key="16">
    <source>
        <dbReference type="ARBA" id="ARBA00023319"/>
    </source>
</evidence>
<dbReference type="GeneID" id="110086091"/>
<protein>
    <recommendedName>
        <fullName evidence="2">receptor protein-tyrosine kinase</fullName>
        <ecNumber evidence="2">2.7.10.1</ecNumber>
    </recommendedName>
</protein>
<comment type="subcellular location">
    <subcellularLocation>
        <location evidence="1 19">Membrane</location>
        <topology evidence="1 19">Single-pass type I membrane protein</topology>
    </subcellularLocation>
</comment>
<evidence type="ECO:0000256" key="8">
    <source>
        <dbReference type="ARBA" id="ARBA00022777"/>
    </source>
</evidence>
<dbReference type="InterPro" id="IPR013151">
    <property type="entry name" value="Immunoglobulin_dom"/>
</dbReference>
<reference evidence="23" key="1">
    <citation type="submission" date="2025-05" db="UniProtKB">
        <authorList>
            <consortium name="RefSeq"/>
        </authorList>
    </citation>
    <scope>NUCLEOTIDE SEQUENCE [LARGE SCALE GENOMIC DNA]</scope>
</reference>
<evidence type="ECO:0000256" key="17">
    <source>
        <dbReference type="ARBA" id="ARBA00051243"/>
    </source>
</evidence>
<feature type="domain" description="Protein kinase" evidence="21">
    <location>
        <begin position="590"/>
        <end position="927"/>
    </location>
</feature>
<dbReference type="InterPro" id="IPR000719">
    <property type="entry name" value="Prot_kinase_dom"/>
</dbReference>
<evidence type="ECO:0000256" key="13">
    <source>
        <dbReference type="ARBA" id="ARBA00023157"/>
    </source>
</evidence>
<keyword evidence="7 18" id="KW-0547">Nucleotide-binding</keyword>
<name>A0ABM5FL77_9SAUR</name>
<keyword evidence="4" id="KW-0808">Transferase</keyword>
<organism evidence="23 24">
    <name type="scientific">Pogona vitticeps</name>
    <name type="common">central bearded dragon</name>
    <dbReference type="NCBI Taxonomy" id="103695"/>
    <lineage>
        <taxon>Eukaryota</taxon>
        <taxon>Metazoa</taxon>
        <taxon>Chordata</taxon>
        <taxon>Craniata</taxon>
        <taxon>Vertebrata</taxon>
        <taxon>Euteleostomi</taxon>
        <taxon>Lepidosauria</taxon>
        <taxon>Squamata</taxon>
        <taxon>Bifurcata</taxon>
        <taxon>Unidentata</taxon>
        <taxon>Episquamata</taxon>
        <taxon>Toxicofera</taxon>
        <taxon>Iguania</taxon>
        <taxon>Acrodonta</taxon>
        <taxon>Agamidae</taxon>
        <taxon>Amphibolurinae</taxon>
        <taxon>Pogona</taxon>
    </lineage>
</organism>
<dbReference type="InterPro" id="IPR030658">
    <property type="entry name" value="CSF-1_receptor"/>
</dbReference>
<dbReference type="InterPro" id="IPR017441">
    <property type="entry name" value="Protein_kinase_ATP_BS"/>
</dbReference>
<dbReference type="Pfam" id="PF00047">
    <property type="entry name" value="ig"/>
    <property type="match status" value="1"/>
</dbReference>
<evidence type="ECO:0000256" key="2">
    <source>
        <dbReference type="ARBA" id="ARBA00011902"/>
    </source>
</evidence>
<keyword evidence="8" id="KW-0418">Kinase</keyword>
<dbReference type="Pfam" id="PF13927">
    <property type="entry name" value="Ig_3"/>
    <property type="match status" value="1"/>
</dbReference>
<evidence type="ECO:0000256" key="5">
    <source>
        <dbReference type="ARBA" id="ARBA00022692"/>
    </source>
</evidence>
<dbReference type="InterPro" id="IPR001824">
    <property type="entry name" value="Tyr_kinase_rcpt_3_CS"/>
</dbReference>
<evidence type="ECO:0000256" key="14">
    <source>
        <dbReference type="ARBA" id="ARBA00023170"/>
    </source>
</evidence>
<dbReference type="InterPro" id="IPR003598">
    <property type="entry name" value="Ig_sub2"/>
</dbReference>
<feature type="domain" description="Ig-like" evidence="22">
    <location>
        <begin position="408"/>
        <end position="506"/>
    </location>
</feature>
<evidence type="ECO:0000256" key="1">
    <source>
        <dbReference type="ARBA" id="ARBA00004479"/>
    </source>
</evidence>
<keyword evidence="5 19" id="KW-0812">Transmembrane</keyword>
<evidence type="ECO:0000256" key="3">
    <source>
        <dbReference type="ARBA" id="ARBA00022553"/>
    </source>
</evidence>
<evidence type="ECO:0000256" key="18">
    <source>
        <dbReference type="PROSITE-ProRule" id="PRU10141"/>
    </source>
</evidence>
<dbReference type="InterPro" id="IPR007110">
    <property type="entry name" value="Ig-like_dom"/>
</dbReference>
<dbReference type="Gene3D" id="3.30.200.20">
    <property type="entry name" value="Phosphorylase Kinase, domain 1"/>
    <property type="match status" value="1"/>
</dbReference>
<proteinExistence type="inferred from homology"/>
<dbReference type="SUPFAM" id="SSF56112">
    <property type="entry name" value="Protein kinase-like (PK-like)"/>
    <property type="match status" value="1"/>
</dbReference>
<dbReference type="PROSITE" id="PS00240">
    <property type="entry name" value="RECEPTOR_TYR_KIN_III"/>
    <property type="match status" value="1"/>
</dbReference>
<keyword evidence="10 20" id="KW-1133">Transmembrane helix</keyword>
<dbReference type="InterPro" id="IPR020635">
    <property type="entry name" value="Tyr_kinase_cat_dom"/>
</dbReference>
<dbReference type="InterPro" id="IPR013783">
    <property type="entry name" value="Ig-like_fold"/>
</dbReference>
<evidence type="ECO:0000259" key="21">
    <source>
        <dbReference type="PROSITE" id="PS50011"/>
    </source>
</evidence>
<dbReference type="PIRSF" id="PIRSF500947">
    <property type="entry name" value="CSF-1_receptor"/>
    <property type="match status" value="1"/>
</dbReference>
<keyword evidence="9 18" id="KW-0067">ATP-binding</keyword>
<keyword evidence="16 19" id="KW-0393">Immunoglobulin domain</keyword>
<dbReference type="InterPro" id="IPR003599">
    <property type="entry name" value="Ig_sub"/>
</dbReference>
<dbReference type="InterPro" id="IPR011009">
    <property type="entry name" value="Kinase-like_dom_sf"/>
</dbReference>
<evidence type="ECO:0000259" key="22">
    <source>
        <dbReference type="PROSITE" id="PS50835"/>
    </source>
</evidence>